<organism evidence="1 2">
    <name type="scientific">Catellicoccus marimammalium M35/04/3</name>
    <dbReference type="NCBI Taxonomy" id="1234409"/>
    <lineage>
        <taxon>Bacteria</taxon>
        <taxon>Bacillati</taxon>
        <taxon>Bacillota</taxon>
        <taxon>Bacilli</taxon>
        <taxon>Lactobacillales</taxon>
        <taxon>Enterococcaceae</taxon>
        <taxon>Catellicoccus</taxon>
    </lineage>
</organism>
<reference evidence="1 2" key="1">
    <citation type="journal article" date="2013" name="Genome Announc.">
        <title>Draft Genome Sequence of Catellicoccus marimammalium, a Novel Species Commonly Found in Gull Feces.</title>
        <authorList>
            <person name="Weigand M.R."/>
            <person name="Ryu H."/>
            <person name="Bozcek L."/>
            <person name="Konstantinidis K.T."/>
            <person name="Santo Domingo J.W."/>
        </authorList>
    </citation>
    <scope>NUCLEOTIDE SEQUENCE [LARGE SCALE GENOMIC DNA]</scope>
    <source>
        <strain evidence="1 2">M35/04/3</strain>
    </source>
</reference>
<gene>
    <name evidence="1" type="ORF">C683_0893</name>
</gene>
<evidence type="ECO:0000313" key="1">
    <source>
        <dbReference type="EMBL" id="EKU27115.1"/>
    </source>
</evidence>
<accession>K8Z8E2</accession>
<protein>
    <submittedName>
        <fullName evidence="1">Uncharacterized protein</fullName>
    </submittedName>
</protein>
<keyword evidence="2" id="KW-1185">Reference proteome</keyword>
<name>K8Z8E2_9ENTE</name>
<evidence type="ECO:0000313" key="2">
    <source>
        <dbReference type="Proteomes" id="UP000016057"/>
    </source>
</evidence>
<dbReference type="EMBL" id="AMYT01000019">
    <property type="protein sequence ID" value="EKU27115.1"/>
    <property type="molecule type" value="Genomic_DNA"/>
</dbReference>
<proteinExistence type="predicted"/>
<dbReference type="Proteomes" id="UP000016057">
    <property type="component" value="Unassembled WGS sequence"/>
</dbReference>
<dbReference type="AlphaFoldDB" id="K8Z8E2"/>
<comment type="caution">
    <text evidence="1">The sequence shown here is derived from an EMBL/GenBank/DDBJ whole genome shotgun (WGS) entry which is preliminary data.</text>
</comment>
<dbReference type="RefSeq" id="WP_009490567.1">
    <property type="nucleotide sequence ID" value="NZ_AMYT01000019.1"/>
</dbReference>
<sequence>MSINIMWEIFSPKGEVATKQVKEWYGMCQYYTGIYMIPHTDLPALRNVVDKVSQNLPTDNGLVNIELNDFGENPLRVFGNVDEDMILEAIRNYSEFYDDCIITKKENNADWFDLYPKQIEKVNAEVEKDRKERQNKKK</sequence>